<dbReference type="Proteomes" id="UP001516400">
    <property type="component" value="Unassembled WGS sequence"/>
</dbReference>
<protein>
    <recommendedName>
        <fullName evidence="3">Reverse transcriptase</fullName>
    </recommendedName>
</protein>
<dbReference type="EMBL" id="JABFTP020000186">
    <property type="protein sequence ID" value="KAL3289533.1"/>
    <property type="molecule type" value="Genomic_DNA"/>
</dbReference>
<reference evidence="1 2" key="1">
    <citation type="journal article" date="2021" name="BMC Biol.">
        <title>Horizontally acquired antibacterial genes associated with adaptive radiation of ladybird beetles.</title>
        <authorList>
            <person name="Li H.S."/>
            <person name="Tang X.F."/>
            <person name="Huang Y.H."/>
            <person name="Xu Z.Y."/>
            <person name="Chen M.L."/>
            <person name="Du X.Y."/>
            <person name="Qiu B.Y."/>
            <person name="Chen P.T."/>
            <person name="Zhang W."/>
            <person name="Slipinski A."/>
            <person name="Escalona H.E."/>
            <person name="Waterhouse R.M."/>
            <person name="Zwick A."/>
            <person name="Pang H."/>
        </authorList>
    </citation>
    <scope>NUCLEOTIDE SEQUENCE [LARGE SCALE GENOMIC DNA]</scope>
    <source>
        <strain evidence="1">SYSU2018</strain>
    </source>
</reference>
<sequence>MVLEGKKALDAILSSADWTLRCLDRGKLFFPLFLDLTKVYDCVAPPILWGFGANVWWKRPEIETNGRLACSRITDYNMAGMHLLDNSLFTSPKSTRHTQELQKVRIFNLIGTARDSTECLTLCYRALRCFQSHKRETERNMRTMMVHRKMTQNSLQRKGKNLGIGYRTISKEEPLV</sequence>
<comment type="caution">
    <text evidence="1">The sequence shown here is derived from an EMBL/GenBank/DDBJ whole genome shotgun (WGS) entry which is preliminary data.</text>
</comment>
<name>A0ABD2PEY1_9CUCU</name>
<proteinExistence type="predicted"/>
<accession>A0ABD2PEY1</accession>
<keyword evidence="2" id="KW-1185">Reference proteome</keyword>
<organism evidence="1 2">
    <name type="scientific">Cryptolaemus montrouzieri</name>
    <dbReference type="NCBI Taxonomy" id="559131"/>
    <lineage>
        <taxon>Eukaryota</taxon>
        <taxon>Metazoa</taxon>
        <taxon>Ecdysozoa</taxon>
        <taxon>Arthropoda</taxon>
        <taxon>Hexapoda</taxon>
        <taxon>Insecta</taxon>
        <taxon>Pterygota</taxon>
        <taxon>Neoptera</taxon>
        <taxon>Endopterygota</taxon>
        <taxon>Coleoptera</taxon>
        <taxon>Polyphaga</taxon>
        <taxon>Cucujiformia</taxon>
        <taxon>Coccinelloidea</taxon>
        <taxon>Coccinellidae</taxon>
        <taxon>Scymninae</taxon>
        <taxon>Scymnini</taxon>
        <taxon>Cryptolaemus</taxon>
    </lineage>
</organism>
<evidence type="ECO:0000313" key="2">
    <source>
        <dbReference type="Proteomes" id="UP001516400"/>
    </source>
</evidence>
<dbReference type="AlphaFoldDB" id="A0ABD2PEY1"/>
<evidence type="ECO:0008006" key="3">
    <source>
        <dbReference type="Google" id="ProtNLM"/>
    </source>
</evidence>
<evidence type="ECO:0000313" key="1">
    <source>
        <dbReference type="EMBL" id="KAL3289533.1"/>
    </source>
</evidence>
<gene>
    <name evidence="1" type="ORF">HHI36_022950</name>
</gene>